<feature type="domain" description="Heparin-sulfate lyase N-terminal" evidence="6">
    <location>
        <begin position="162"/>
        <end position="308"/>
    </location>
</feature>
<dbReference type="InterPro" id="IPR031680">
    <property type="entry name" value="Hepar_II_III_N"/>
</dbReference>
<proteinExistence type="predicted"/>
<feature type="domain" description="Heparinase II/III-like C-terminal" evidence="5">
    <location>
        <begin position="343"/>
        <end position="516"/>
    </location>
</feature>
<evidence type="ECO:0000256" key="3">
    <source>
        <dbReference type="ARBA" id="ARBA00022764"/>
    </source>
</evidence>
<keyword evidence="4" id="KW-0456">Lyase</keyword>
<gene>
    <name evidence="7" type="ORF">PbJCM13498_26200</name>
</gene>
<comment type="subcellular location">
    <subcellularLocation>
        <location evidence="1">Periplasm</location>
    </subcellularLocation>
</comment>
<keyword evidence="8" id="KW-1185">Reference proteome</keyword>
<sequence>MKYKLDQSIQISIQVDISKYYHTVKHLKPIQLRYQLWYRIRHKMRQLLRFNDSLSIPSEATPVKLVPWLAKSESYKAGKFTFLNISHSFPEEFDWNLAQYGKLWAYNLNYMDYLLQPNMDIATGIKLIERFIHNLPPNSTGQEPYPIALRGINWIKFLSLHHPQLTDHSSLITINNSLYAQYHILLNNLEYHLLGNHLLEDAMSLLYGAYYFRDRKFFSKAKKILEKELEEQILEDGGHFELSTMYHQILLDRLLDCINLISHNDVFQDQDELSSLMQLKAQKMLQWLNAMTFSNGEVPLLNDAAPGIAPATKEINNYAIRLKLLSEEEIRDICENFYNSCLSQSGYRRYNGENYECLVDIGPIGPSYQPGHAHADTSNFVLNVNNQPIIVDTGISTYDAGKTRLKERGTSAHNTVTVQDKDSSKIWSSFRVAKRAEVKIIEDNNQRIIAQHDGYKSLGTTHKREWQFDENQILINDMLEGKITEGKAHIWLGRGLTPIQNQQSIKIEGIFISFQNAESVRLIQTKIPDGYNRCADNYKIEIRFNKELNTIIATA</sequence>
<evidence type="ECO:0000259" key="6">
    <source>
        <dbReference type="Pfam" id="PF16889"/>
    </source>
</evidence>
<keyword evidence="2" id="KW-0732">Signal</keyword>
<dbReference type="PANTHER" id="PTHR39210:SF1">
    <property type="entry name" value="HEPARIN-SULFATE LYASE"/>
    <property type="match status" value="1"/>
</dbReference>
<organism evidence="7 8">
    <name type="scientific">Prolixibacter bellariivorans</name>
    <dbReference type="NCBI Taxonomy" id="314319"/>
    <lineage>
        <taxon>Bacteria</taxon>
        <taxon>Pseudomonadati</taxon>
        <taxon>Bacteroidota</taxon>
        <taxon>Bacteroidia</taxon>
        <taxon>Marinilabiliales</taxon>
        <taxon>Prolixibacteraceae</taxon>
        <taxon>Prolixibacter</taxon>
    </lineage>
</organism>
<dbReference type="Pfam" id="PF16889">
    <property type="entry name" value="Hepar_II_III_N"/>
    <property type="match status" value="1"/>
</dbReference>
<evidence type="ECO:0000313" key="8">
    <source>
        <dbReference type="Proteomes" id="UP000391834"/>
    </source>
</evidence>
<evidence type="ECO:0000259" key="5">
    <source>
        <dbReference type="Pfam" id="PF07940"/>
    </source>
</evidence>
<evidence type="ECO:0000256" key="2">
    <source>
        <dbReference type="ARBA" id="ARBA00022729"/>
    </source>
</evidence>
<protein>
    <submittedName>
        <fullName evidence="7">Uncharacterized protein</fullName>
    </submittedName>
</protein>
<dbReference type="Gene3D" id="2.70.98.70">
    <property type="match status" value="1"/>
</dbReference>
<evidence type="ECO:0000313" key="7">
    <source>
        <dbReference type="EMBL" id="GET33757.1"/>
    </source>
</evidence>
<accession>A0A5M4B295</accession>
<keyword evidence="3" id="KW-0574">Periplasm</keyword>
<dbReference type="Proteomes" id="UP000391834">
    <property type="component" value="Unassembled WGS sequence"/>
</dbReference>
<reference evidence="7 8" key="1">
    <citation type="submission" date="2019-10" db="EMBL/GenBank/DDBJ databases">
        <title>Prolixibacter strains distinguished by the presence of nitrate reductase genes were adept at nitrate-dependent anaerobic corrosion of metallic iron and carbon steel.</title>
        <authorList>
            <person name="Iino T."/>
            <person name="Shono N."/>
            <person name="Ito K."/>
            <person name="Nakamura R."/>
            <person name="Sueoka K."/>
            <person name="Harayama S."/>
            <person name="Ohkuma M."/>
        </authorList>
    </citation>
    <scope>NUCLEOTIDE SEQUENCE [LARGE SCALE GENOMIC DNA]</scope>
    <source>
        <strain evidence="7 8">JCM 13498</strain>
    </source>
</reference>
<evidence type="ECO:0000256" key="4">
    <source>
        <dbReference type="ARBA" id="ARBA00023239"/>
    </source>
</evidence>
<comment type="caution">
    <text evidence="7">The sequence shown here is derived from an EMBL/GenBank/DDBJ whole genome shotgun (WGS) entry which is preliminary data.</text>
</comment>
<dbReference type="GO" id="GO:0042597">
    <property type="term" value="C:periplasmic space"/>
    <property type="evidence" value="ECO:0007669"/>
    <property type="project" value="UniProtKB-SubCell"/>
</dbReference>
<dbReference type="AlphaFoldDB" id="A0A5M4B295"/>
<dbReference type="SUPFAM" id="SSF48230">
    <property type="entry name" value="Chondroitin AC/alginate lyase"/>
    <property type="match status" value="1"/>
</dbReference>
<dbReference type="GO" id="GO:0016829">
    <property type="term" value="F:lyase activity"/>
    <property type="evidence" value="ECO:0007669"/>
    <property type="project" value="UniProtKB-KW"/>
</dbReference>
<evidence type="ECO:0000256" key="1">
    <source>
        <dbReference type="ARBA" id="ARBA00004418"/>
    </source>
</evidence>
<dbReference type="Pfam" id="PF07940">
    <property type="entry name" value="Hepar_II_III_C"/>
    <property type="match status" value="1"/>
</dbReference>
<dbReference type="PANTHER" id="PTHR39210">
    <property type="entry name" value="HEPARIN-SULFATE LYASE"/>
    <property type="match status" value="1"/>
</dbReference>
<dbReference type="InterPro" id="IPR008929">
    <property type="entry name" value="Chondroitin_lyas"/>
</dbReference>
<name>A0A5M4B295_9BACT</name>
<dbReference type="Gene3D" id="1.50.10.100">
    <property type="entry name" value="Chondroitin AC/alginate lyase"/>
    <property type="match status" value="1"/>
</dbReference>
<dbReference type="InterPro" id="IPR012480">
    <property type="entry name" value="Hepar_II_III_C"/>
</dbReference>
<dbReference type="EMBL" id="BLAX01000001">
    <property type="protein sequence ID" value="GET33757.1"/>
    <property type="molecule type" value="Genomic_DNA"/>
</dbReference>